<protein>
    <recommendedName>
        <fullName evidence="3">Transposase IS204/IS1001/IS1096/IS1165 family protein</fullName>
    </recommendedName>
</protein>
<evidence type="ECO:0000313" key="1">
    <source>
        <dbReference type="EMBL" id="MBM7643977.1"/>
    </source>
</evidence>
<sequence length="53" mass="6384">MFSVLLELPEYEVVNQEIYSSHNIMYVDKRTDEERCPHCGFLSSLIYDKRTRK</sequence>
<dbReference type="Proteomes" id="UP000808914">
    <property type="component" value="Unassembled WGS sequence"/>
</dbReference>
<organism evidence="1 2">
    <name type="scientific">Scopulibacillus daqui</name>
    <dbReference type="NCBI Taxonomy" id="1469162"/>
    <lineage>
        <taxon>Bacteria</taxon>
        <taxon>Bacillati</taxon>
        <taxon>Bacillota</taxon>
        <taxon>Bacilli</taxon>
        <taxon>Bacillales</taxon>
        <taxon>Sporolactobacillaceae</taxon>
        <taxon>Scopulibacillus</taxon>
    </lineage>
</organism>
<accession>A0ABS2PV95</accession>
<keyword evidence="2" id="KW-1185">Reference proteome</keyword>
<name>A0ABS2PV95_9BACL</name>
<dbReference type="EMBL" id="JAFBER010000001">
    <property type="protein sequence ID" value="MBM7643977.1"/>
    <property type="molecule type" value="Genomic_DNA"/>
</dbReference>
<gene>
    <name evidence="1" type="ORF">JOD45_000168</name>
</gene>
<comment type="caution">
    <text evidence="1">The sequence shown here is derived from an EMBL/GenBank/DDBJ whole genome shotgun (WGS) entry which is preliminary data.</text>
</comment>
<evidence type="ECO:0000313" key="2">
    <source>
        <dbReference type="Proteomes" id="UP000808914"/>
    </source>
</evidence>
<reference evidence="1 2" key="1">
    <citation type="submission" date="2021-01" db="EMBL/GenBank/DDBJ databases">
        <title>Genomic Encyclopedia of Type Strains, Phase IV (KMG-IV): sequencing the most valuable type-strain genomes for metagenomic binning, comparative biology and taxonomic classification.</title>
        <authorList>
            <person name="Goeker M."/>
        </authorList>
    </citation>
    <scope>NUCLEOTIDE SEQUENCE [LARGE SCALE GENOMIC DNA]</scope>
    <source>
        <strain evidence="1 2">DSM 28236</strain>
    </source>
</reference>
<proteinExistence type="predicted"/>
<evidence type="ECO:0008006" key="3">
    <source>
        <dbReference type="Google" id="ProtNLM"/>
    </source>
</evidence>